<evidence type="ECO:0000313" key="5">
    <source>
        <dbReference type="Proteomes" id="UP000033673"/>
    </source>
</evidence>
<dbReference type="Gene3D" id="1.20.120.10">
    <property type="entry name" value="Cytochrome c/b562"/>
    <property type="match status" value="1"/>
</dbReference>
<dbReference type="EMBL" id="JXXV01000012">
    <property type="protein sequence ID" value="KJY83884.1"/>
    <property type="molecule type" value="Genomic_DNA"/>
</dbReference>
<dbReference type="OrthoDB" id="5917034at2"/>
<evidence type="ECO:0000313" key="4">
    <source>
        <dbReference type="EMBL" id="KJY83884.1"/>
    </source>
</evidence>
<comment type="caution">
    <text evidence="4">The sequence shown here is derived from an EMBL/GenBank/DDBJ whole genome shotgun (WGS) entry which is preliminary data.</text>
</comment>
<name>A0A0F4NLX7_9VIBR</name>
<reference evidence="4 5" key="1">
    <citation type="journal article" date="2015" name="BMC Genomics">
        <title>Genome mining reveals unlocked bioactive potential of marine Gram-negative bacteria.</title>
        <authorList>
            <person name="Machado H."/>
            <person name="Sonnenschein E.C."/>
            <person name="Melchiorsen J."/>
            <person name="Gram L."/>
        </authorList>
    </citation>
    <scope>NUCLEOTIDE SEQUENCE [LARGE SCALE GENOMIC DNA]</scope>
    <source>
        <strain evidence="4 5">S2757</strain>
    </source>
</reference>
<accession>A0A0F4NLX7</accession>
<proteinExistence type="inferred from homology"/>
<dbReference type="AlphaFoldDB" id="A0A0F4NLX7"/>
<comment type="similarity">
    <text evidence="1">Belongs to the cytochrome b562 family.</text>
</comment>
<dbReference type="GO" id="GO:0020037">
    <property type="term" value="F:heme binding"/>
    <property type="evidence" value="ECO:0007669"/>
    <property type="project" value="InterPro"/>
</dbReference>
<dbReference type="GO" id="GO:0009055">
    <property type="term" value="F:electron transfer activity"/>
    <property type="evidence" value="ECO:0007669"/>
    <property type="project" value="InterPro"/>
</dbReference>
<evidence type="ECO:0000256" key="1">
    <source>
        <dbReference type="ARBA" id="ARBA00005523"/>
    </source>
</evidence>
<dbReference type="GO" id="GO:0022900">
    <property type="term" value="P:electron transport chain"/>
    <property type="evidence" value="ECO:0007669"/>
    <property type="project" value="InterPro"/>
</dbReference>
<dbReference type="InterPro" id="IPR009155">
    <property type="entry name" value="Cyt_b562"/>
</dbReference>
<dbReference type="STRING" id="579748.TW81_06040"/>
<evidence type="ECO:0000256" key="2">
    <source>
        <dbReference type="ARBA" id="ARBA00022729"/>
    </source>
</evidence>
<dbReference type="RefSeq" id="WP_045954807.1">
    <property type="nucleotide sequence ID" value="NZ_JXXV01000012.1"/>
</dbReference>
<evidence type="ECO:0000256" key="3">
    <source>
        <dbReference type="SAM" id="SignalP"/>
    </source>
</evidence>
<dbReference type="InterPro" id="IPR010980">
    <property type="entry name" value="Cyt_c/b562"/>
</dbReference>
<organism evidence="4 5">
    <name type="scientific">Vibrio galatheae</name>
    <dbReference type="NCBI Taxonomy" id="579748"/>
    <lineage>
        <taxon>Bacteria</taxon>
        <taxon>Pseudomonadati</taxon>
        <taxon>Pseudomonadota</taxon>
        <taxon>Gammaproteobacteria</taxon>
        <taxon>Vibrionales</taxon>
        <taxon>Vibrionaceae</taxon>
        <taxon>Vibrio</taxon>
    </lineage>
</organism>
<dbReference type="GO" id="GO:0042597">
    <property type="term" value="C:periplasmic space"/>
    <property type="evidence" value="ECO:0007669"/>
    <property type="project" value="InterPro"/>
</dbReference>
<dbReference type="PATRIC" id="fig|579748.3.peg.1237"/>
<dbReference type="Pfam" id="PF07361">
    <property type="entry name" value="Cytochrom_B562"/>
    <property type="match status" value="1"/>
</dbReference>
<feature type="signal peptide" evidence="3">
    <location>
        <begin position="1"/>
        <end position="18"/>
    </location>
</feature>
<keyword evidence="2 3" id="KW-0732">Signal</keyword>
<protein>
    <submittedName>
        <fullName evidence="4">Cytochrome b562 family protein</fullName>
    </submittedName>
</protein>
<feature type="chain" id="PRO_5002473317" evidence="3">
    <location>
        <begin position="19"/>
        <end position="127"/>
    </location>
</feature>
<dbReference type="GO" id="GO:0005506">
    <property type="term" value="F:iron ion binding"/>
    <property type="evidence" value="ECO:0007669"/>
    <property type="project" value="InterPro"/>
</dbReference>
<dbReference type="SUPFAM" id="SSF47175">
    <property type="entry name" value="Cytochromes"/>
    <property type="match status" value="1"/>
</dbReference>
<keyword evidence="5" id="KW-1185">Reference proteome</keyword>
<dbReference type="Proteomes" id="UP000033673">
    <property type="component" value="Unassembled WGS sequence"/>
</dbReference>
<gene>
    <name evidence="4" type="ORF">TW81_06040</name>
</gene>
<sequence length="127" mass="14254">MRKLIPILALALSAQVFASDFDLKATMKQMKVEFKNAAQATEISQMQSSVANLSKLVEQSKRGDYPPEKFDIYFEGFSKLSVALDSVEAKLESGDLAAAKEALQKVDHLREEYHDKRNPSIWSKLFG</sequence>